<accession>A0ABV0UK86</accession>
<keyword evidence="3" id="KW-1185">Reference proteome</keyword>
<evidence type="ECO:0000313" key="3">
    <source>
        <dbReference type="Proteomes" id="UP001482620"/>
    </source>
</evidence>
<dbReference type="EMBL" id="JAHRIQ010073900">
    <property type="protein sequence ID" value="MEQ2245642.1"/>
    <property type="molecule type" value="Genomic_DNA"/>
</dbReference>
<protein>
    <submittedName>
        <fullName evidence="2">Uncharacterized protein</fullName>
    </submittedName>
</protein>
<evidence type="ECO:0000256" key="1">
    <source>
        <dbReference type="SAM" id="MobiDB-lite"/>
    </source>
</evidence>
<dbReference type="Proteomes" id="UP001482620">
    <property type="component" value="Unassembled WGS sequence"/>
</dbReference>
<feature type="compositionally biased region" description="Basic and acidic residues" evidence="1">
    <location>
        <begin position="22"/>
        <end position="40"/>
    </location>
</feature>
<proteinExistence type="predicted"/>
<evidence type="ECO:0000313" key="2">
    <source>
        <dbReference type="EMBL" id="MEQ2245642.1"/>
    </source>
</evidence>
<comment type="caution">
    <text evidence="2">The sequence shown here is derived from an EMBL/GenBank/DDBJ whole genome shotgun (WGS) entry which is preliminary data.</text>
</comment>
<sequence>MGFFYKQVVAYSSSVIQGSSRTAEDGERERREGKEGEERTGAGQRGAGGRALPPGPNPCVANRVRNEPETTPSNQASRGAQPSGNRSPQAGRAERAERERKVAMRLHRGAPANVSSSDLTGRLDQSRITASQVSVPFEHLAK</sequence>
<organism evidence="2 3">
    <name type="scientific">Ilyodon furcidens</name>
    <name type="common">goldbreast splitfin</name>
    <dbReference type="NCBI Taxonomy" id="33524"/>
    <lineage>
        <taxon>Eukaryota</taxon>
        <taxon>Metazoa</taxon>
        <taxon>Chordata</taxon>
        <taxon>Craniata</taxon>
        <taxon>Vertebrata</taxon>
        <taxon>Euteleostomi</taxon>
        <taxon>Actinopterygii</taxon>
        <taxon>Neopterygii</taxon>
        <taxon>Teleostei</taxon>
        <taxon>Neoteleostei</taxon>
        <taxon>Acanthomorphata</taxon>
        <taxon>Ovalentaria</taxon>
        <taxon>Atherinomorphae</taxon>
        <taxon>Cyprinodontiformes</taxon>
        <taxon>Goodeidae</taxon>
        <taxon>Ilyodon</taxon>
    </lineage>
</organism>
<feature type="region of interest" description="Disordered" evidence="1">
    <location>
        <begin position="12"/>
        <end position="142"/>
    </location>
</feature>
<feature type="compositionally biased region" description="Polar residues" evidence="1">
    <location>
        <begin position="69"/>
        <end position="88"/>
    </location>
</feature>
<feature type="compositionally biased region" description="Basic and acidic residues" evidence="1">
    <location>
        <begin position="92"/>
        <end position="102"/>
    </location>
</feature>
<reference evidence="2 3" key="1">
    <citation type="submission" date="2021-06" db="EMBL/GenBank/DDBJ databases">
        <authorList>
            <person name="Palmer J.M."/>
        </authorList>
    </citation>
    <scope>NUCLEOTIDE SEQUENCE [LARGE SCALE GENOMIC DNA]</scope>
    <source>
        <strain evidence="3">if_2019</strain>
        <tissue evidence="2">Muscle</tissue>
    </source>
</reference>
<gene>
    <name evidence="2" type="ORF">ILYODFUR_030058</name>
</gene>
<name>A0ABV0UK86_9TELE</name>